<evidence type="ECO:0000313" key="2">
    <source>
        <dbReference type="EMBL" id="QDV23391.1"/>
    </source>
</evidence>
<dbReference type="AlphaFoldDB" id="A0A518G468"/>
<feature type="transmembrane region" description="Helical" evidence="1">
    <location>
        <begin position="158"/>
        <end position="178"/>
    </location>
</feature>
<gene>
    <name evidence="2" type="ORF">Q31a_16890</name>
</gene>
<feature type="transmembrane region" description="Helical" evidence="1">
    <location>
        <begin position="277"/>
        <end position="298"/>
    </location>
</feature>
<dbReference type="Proteomes" id="UP000318017">
    <property type="component" value="Chromosome"/>
</dbReference>
<evidence type="ECO:0000313" key="3">
    <source>
        <dbReference type="Proteomes" id="UP000318017"/>
    </source>
</evidence>
<sequence length="310" mass="33252">MLPQTLTVLFLALISALATVTGVPLIFFPELAALAYEIFTNPGGKWARSPWYLAITPAIAGLAGVACAIALPYGYVSMLLAIGCSLGIVIVLRSPVAPAISAGVLPVVMAVDSWMYPFAILLGTSILALLSVQWRSWSRLGVPIERVEATDSNRNLPLLGYEWAFKLLLLIVILLVAVNGAGQRMILFPPLVVIAFEMFAYTSRCPWAKTPWRLPIVCTATALIGVLAVEVFGVGMVSTILTVSIGIAILRLIDQHVPPALAVGLIPQVMNAPGWNYPVAVGLGCSVLVAFFFATEALKPTFARFRHLRN</sequence>
<dbReference type="RefSeq" id="WP_145076309.1">
    <property type="nucleotide sequence ID" value="NZ_CP036298.1"/>
</dbReference>
<keyword evidence="1" id="KW-0472">Membrane</keyword>
<dbReference type="OrthoDB" id="4709308at2"/>
<keyword evidence="1" id="KW-0812">Transmembrane</keyword>
<feature type="transmembrane region" description="Helical" evidence="1">
    <location>
        <begin position="51"/>
        <end position="71"/>
    </location>
</feature>
<name>A0A518G468_9BACT</name>
<feature type="transmembrane region" description="Helical" evidence="1">
    <location>
        <begin position="184"/>
        <end position="201"/>
    </location>
</feature>
<protein>
    <submittedName>
        <fullName evidence="2">HPP family protein</fullName>
    </submittedName>
</protein>
<evidence type="ECO:0000256" key="1">
    <source>
        <dbReference type="SAM" id="Phobius"/>
    </source>
</evidence>
<reference evidence="2 3" key="1">
    <citation type="submission" date="2019-02" db="EMBL/GenBank/DDBJ databases">
        <title>Deep-cultivation of Planctomycetes and their phenomic and genomic characterization uncovers novel biology.</title>
        <authorList>
            <person name="Wiegand S."/>
            <person name="Jogler M."/>
            <person name="Boedeker C."/>
            <person name="Pinto D."/>
            <person name="Vollmers J."/>
            <person name="Rivas-Marin E."/>
            <person name="Kohn T."/>
            <person name="Peeters S.H."/>
            <person name="Heuer A."/>
            <person name="Rast P."/>
            <person name="Oberbeckmann S."/>
            <person name="Bunk B."/>
            <person name="Jeske O."/>
            <person name="Meyerdierks A."/>
            <person name="Storesund J.E."/>
            <person name="Kallscheuer N."/>
            <person name="Luecker S."/>
            <person name="Lage O.M."/>
            <person name="Pohl T."/>
            <person name="Merkel B.J."/>
            <person name="Hornburger P."/>
            <person name="Mueller R.-W."/>
            <person name="Bruemmer F."/>
            <person name="Labrenz M."/>
            <person name="Spormann A.M."/>
            <person name="Op den Camp H."/>
            <person name="Overmann J."/>
            <person name="Amann R."/>
            <person name="Jetten M.S.M."/>
            <person name="Mascher T."/>
            <person name="Medema M.H."/>
            <person name="Devos D.P."/>
            <person name="Kaster A.-K."/>
            <person name="Ovreas L."/>
            <person name="Rohde M."/>
            <person name="Galperin M.Y."/>
            <person name="Jogler C."/>
        </authorList>
    </citation>
    <scope>NUCLEOTIDE SEQUENCE [LARGE SCALE GENOMIC DNA]</scope>
    <source>
        <strain evidence="2 3">Q31a</strain>
    </source>
</reference>
<dbReference type="EMBL" id="CP036298">
    <property type="protein sequence ID" value="QDV23391.1"/>
    <property type="molecule type" value="Genomic_DNA"/>
</dbReference>
<dbReference type="KEGG" id="ahel:Q31a_16890"/>
<feature type="transmembrane region" description="Helical" evidence="1">
    <location>
        <begin position="222"/>
        <end position="250"/>
    </location>
</feature>
<organism evidence="2 3">
    <name type="scientific">Aureliella helgolandensis</name>
    <dbReference type="NCBI Taxonomy" id="2527968"/>
    <lineage>
        <taxon>Bacteria</taxon>
        <taxon>Pseudomonadati</taxon>
        <taxon>Planctomycetota</taxon>
        <taxon>Planctomycetia</taxon>
        <taxon>Pirellulales</taxon>
        <taxon>Pirellulaceae</taxon>
        <taxon>Aureliella</taxon>
    </lineage>
</organism>
<feature type="transmembrane region" description="Helical" evidence="1">
    <location>
        <begin position="116"/>
        <end position="137"/>
    </location>
</feature>
<keyword evidence="3" id="KW-1185">Reference proteome</keyword>
<proteinExistence type="predicted"/>
<keyword evidence="1" id="KW-1133">Transmembrane helix</keyword>
<feature type="transmembrane region" description="Helical" evidence="1">
    <location>
        <begin position="78"/>
        <end position="96"/>
    </location>
</feature>
<accession>A0A518G468</accession>